<reference evidence="3" key="1">
    <citation type="submission" date="2014-12" db="EMBL/GenBank/DDBJ databases">
        <title>Insight into the proteome of Arion vulgaris.</title>
        <authorList>
            <person name="Aradska J."/>
            <person name="Bulat T."/>
            <person name="Smidak R."/>
            <person name="Sarate P."/>
            <person name="Gangsoo J."/>
            <person name="Sialana F."/>
            <person name="Bilban M."/>
            <person name="Lubec G."/>
        </authorList>
    </citation>
    <scope>NUCLEOTIDE SEQUENCE</scope>
    <source>
        <tissue evidence="3">Skin</tissue>
    </source>
</reference>
<name>A0A0B7A8L2_9EUPU</name>
<dbReference type="InterPro" id="IPR052628">
    <property type="entry name" value="CFAP70"/>
</dbReference>
<gene>
    <name evidence="3" type="primary">ORF103097</name>
</gene>
<protein>
    <submittedName>
        <fullName evidence="3">Uncharacterized protein</fullName>
    </submittedName>
</protein>
<dbReference type="PANTHER" id="PTHR44314:SF1">
    <property type="entry name" value="CILIA- AND FLAGELLA-ASSOCIATED PROTEIN 70"/>
    <property type="match status" value="1"/>
</dbReference>
<dbReference type="AlphaFoldDB" id="A0A0B7A8L2"/>
<evidence type="ECO:0000256" key="2">
    <source>
        <dbReference type="ARBA" id="ARBA00022803"/>
    </source>
</evidence>
<organism evidence="3">
    <name type="scientific">Arion vulgaris</name>
    <dbReference type="NCBI Taxonomy" id="1028688"/>
    <lineage>
        <taxon>Eukaryota</taxon>
        <taxon>Metazoa</taxon>
        <taxon>Spiralia</taxon>
        <taxon>Lophotrochozoa</taxon>
        <taxon>Mollusca</taxon>
        <taxon>Gastropoda</taxon>
        <taxon>Heterobranchia</taxon>
        <taxon>Euthyneura</taxon>
        <taxon>Panpulmonata</taxon>
        <taxon>Eupulmonata</taxon>
        <taxon>Stylommatophora</taxon>
        <taxon>Helicina</taxon>
        <taxon>Arionoidea</taxon>
        <taxon>Arionidae</taxon>
        <taxon>Arion</taxon>
    </lineage>
</organism>
<keyword evidence="1" id="KW-0677">Repeat</keyword>
<dbReference type="GO" id="GO:0031514">
    <property type="term" value="C:motile cilium"/>
    <property type="evidence" value="ECO:0007669"/>
    <property type="project" value="TreeGrafter"/>
</dbReference>
<keyword evidence="2" id="KW-0802">TPR repeat</keyword>
<dbReference type="PANTHER" id="PTHR44314">
    <property type="entry name" value="CILIA- AND FLAGELLA-ASSOCIATED PROTEIN 70"/>
    <property type="match status" value="1"/>
</dbReference>
<sequence>MAGEMEALQIRPPEPINITVVRIRHLRGSKGDTVNATVKVEFGDKCLGESPKQECTHDIPSEINFSVTLMCTYDDPLSLDDIVHKPVVVTITEVLAKEKRQKEEKTNILGQCCIDLLPFMKGITEIFKIVPIVAVTESLLESVPSSNDPKFQPEIEIRVTVAEPLLDEIQLSEGNFMTVSIASLYSPPESWSIIGTQYAYGVAMPVPLTVDRELPVLFVNGKLKPAQDKEGANKLKRWAVPGTAIGNAALLSEKFMTPESVENEDGDCKTKEDIDHRKFSELERNRVTWNMERRCYLQSTAVKSFQNAIIKNHFWPVEVMRLAPVTMTKGRKEEDHNVSFHGLILLNMSPLLYPGVKSVKGAFKVVGYSESLLFEKTNRKYGVSEDVGKIT</sequence>
<dbReference type="EMBL" id="HACG01030248">
    <property type="protein sequence ID" value="CEK77113.1"/>
    <property type="molecule type" value="Transcribed_RNA"/>
</dbReference>
<dbReference type="GO" id="GO:0060271">
    <property type="term" value="P:cilium assembly"/>
    <property type="evidence" value="ECO:0007669"/>
    <property type="project" value="TreeGrafter"/>
</dbReference>
<evidence type="ECO:0000256" key="1">
    <source>
        <dbReference type="ARBA" id="ARBA00022737"/>
    </source>
</evidence>
<accession>A0A0B7A8L2</accession>
<feature type="non-terminal residue" evidence="3">
    <location>
        <position position="391"/>
    </location>
</feature>
<evidence type="ECO:0000313" key="3">
    <source>
        <dbReference type="EMBL" id="CEK77113.1"/>
    </source>
</evidence>
<dbReference type="GO" id="GO:0003341">
    <property type="term" value="P:cilium movement"/>
    <property type="evidence" value="ECO:0007669"/>
    <property type="project" value="TreeGrafter"/>
</dbReference>
<proteinExistence type="predicted"/>
<dbReference type="GO" id="GO:0070062">
    <property type="term" value="C:extracellular exosome"/>
    <property type="evidence" value="ECO:0007669"/>
    <property type="project" value="TreeGrafter"/>
</dbReference>